<dbReference type="KEGG" id="acad:UA74_15895"/>
<reference evidence="2" key="1">
    <citation type="submission" date="2016-06" db="EMBL/GenBank/DDBJ databases">
        <title>Complete genome sequence of Actinoalloteichus fjordicus DSM 46855 (=ADI127-17), type strain of the new species Actinoalloteichus fjordicus.</title>
        <authorList>
            <person name="Ruckert C."/>
            <person name="Nouioui I."/>
            <person name="Willmese J."/>
            <person name="van Wezel G."/>
            <person name="Klenk H.-P."/>
            <person name="Kalinowski J."/>
            <person name="Zotchev S.B."/>
        </authorList>
    </citation>
    <scope>NUCLEOTIDE SEQUENCE [LARGE SCALE GENOMIC DNA]</scope>
    <source>
        <strain evidence="2">ADI127-7</strain>
    </source>
</reference>
<evidence type="ECO:0000313" key="1">
    <source>
        <dbReference type="EMBL" id="APU15229.1"/>
    </source>
</evidence>
<proteinExistence type="predicted"/>
<protein>
    <submittedName>
        <fullName evidence="1">Uncharacterized protein</fullName>
    </submittedName>
</protein>
<accession>A0AAC9PS74</accession>
<gene>
    <name evidence="1" type="ORF">UA74_15895</name>
</gene>
<sequence>MLESAALDAHLLDRLDPALMTSSRRLELVDLLVDVIAAEAVRYTQHELAQAGFCTVEEDRLLDLRASLRPAARCRPLGELYCLAWRSVANAKKQQRAPTATATSELVEQIETLAARAARDPDWWIRAFTSVSTLELAASTRVLFDVILDADPYTTTSAILDEHLPDPHAGVLPPRKITRSDFNSLNCAVCHTRVPPPQAWIWVDIRHAVTLSKTHPDHLDDVLERLARDDVTHSTWQIGHQDCLPADGASHDTALPTTYRELLGWAGDLLLNRRWTTHTDLPLILTEAATLTRRFAPAP</sequence>
<keyword evidence="2" id="KW-1185">Reference proteome</keyword>
<organism evidence="1 2">
    <name type="scientific">Actinoalloteichus fjordicus</name>
    <dbReference type="NCBI Taxonomy" id="1612552"/>
    <lineage>
        <taxon>Bacteria</taxon>
        <taxon>Bacillati</taxon>
        <taxon>Actinomycetota</taxon>
        <taxon>Actinomycetes</taxon>
        <taxon>Pseudonocardiales</taxon>
        <taxon>Pseudonocardiaceae</taxon>
        <taxon>Actinoalloteichus</taxon>
    </lineage>
</organism>
<dbReference type="EMBL" id="CP016076">
    <property type="protein sequence ID" value="APU15229.1"/>
    <property type="molecule type" value="Genomic_DNA"/>
</dbReference>
<dbReference type="AlphaFoldDB" id="A0AAC9PS74"/>
<dbReference type="RefSeq" id="WP_075764692.1">
    <property type="nucleotide sequence ID" value="NZ_CP016076.1"/>
</dbReference>
<name>A0AAC9PS74_9PSEU</name>
<dbReference type="Proteomes" id="UP000185511">
    <property type="component" value="Chromosome"/>
</dbReference>
<evidence type="ECO:0000313" key="2">
    <source>
        <dbReference type="Proteomes" id="UP000185511"/>
    </source>
</evidence>